<evidence type="ECO:0000313" key="1">
    <source>
        <dbReference type="EMBL" id="PYE51642.1"/>
    </source>
</evidence>
<proteinExistence type="predicted"/>
<dbReference type="EMBL" id="CP054614">
    <property type="protein sequence ID" value="QKS56004.1"/>
    <property type="molecule type" value="Genomic_DNA"/>
</dbReference>
<evidence type="ECO:0000313" key="4">
    <source>
        <dbReference type="Proteomes" id="UP000509327"/>
    </source>
</evidence>
<keyword evidence="4" id="KW-1185">Reference proteome</keyword>
<dbReference type="AlphaFoldDB" id="A0A2V4VDI8"/>
<sequence length="269" mass="29361">MSTPNVWAIREVALATFYDKKTKKAKIQLTNLKTSGIENTADISYAMGGQGNNKIVGFSGNRGGRIALQDAVFTNEVIAMMTGNDIKKGETPVKYRDVLKVMNDKATLTYTPATPVLGADVLNSVYTLNPDQTHEEEIVVTSTSTAGTGEYAIVGKELTFNVGEFADGTEIVAYYTTQSGASAKTITVSSDKFAGTYEVVLDCLVRNVIDKQDYAAQIHISDAKMEDNWNLDMAAEGDPSVFDIPMEILKPVDKKELYTMTIYDAEEMV</sequence>
<dbReference type="RefSeq" id="WP_110895128.1">
    <property type="nucleotide sequence ID" value="NZ_CP054614.1"/>
</dbReference>
<evidence type="ECO:0008006" key="5">
    <source>
        <dbReference type="Google" id="ProtNLM"/>
    </source>
</evidence>
<organism evidence="1 3">
    <name type="scientific">Paenibacillus barcinonensis</name>
    <dbReference type="NCBI Taxonomy" id="198119"/>
    <lineage>
        <taxon>Bacteria</taxon>
        <taxon>Bacillati</taxon>
        <taxon>Bacillota</taxon>
        <taxon>Bacilli</taxon>
        <taxon>Bacillales</taxon>
        <taxon>Paenibacillaceae</taxon>
        <taxon>Paenibacillus</taxon>
    </lineage>
</organism>
<name>A0A2V4VDI8_PAEBA</name>
<dbReference type="Proteomes" id="UP000247790">
    <property type="component" value="Unassembled WGS sequence"/>
</dbReference>
<evidence type="ECO:0000313" key="3">
    <source>
        <dbReference type="Proteomes" id="UP000247790"/>
    </source>
</evidence>
<dbReference type="OrthoDB" id="1903365at2"/>
<accession>A0A2V4VDI8</accession>
<dbReference type="Proteomes" id="UP000509327">
    <property type="component" value="Chromosome"/>
</dbReference>
<evidence type="ECO:0000313" key="2">
    <source>
        <dbReference type="EMBL" id="QKS56004.1"/>
    </source>
</evidence>
<dbReference type="EMBL" id="QJSW01000002">
    <property type="protein sequence ID" value="PYE51642.1"/>
    <property type="molecule type" value="Genomic_DNA"/>
</dbReference>
<protein>
    <recommendedName>
        <fullName evidence="5">Major tail protein</fullName>
    </recommendedName>
</protein>
<reference evidence="2 4" key="2">
    <citation type="submission" date="2020-06" db="EMBL/GenBank/DDBJ databases">
        <title>Complete genome of Paenibacillus barcinonensis KACC11450.</title>
        <authorList>
            <person name="Kim M."/>
            <person name="Park Y.-J."/>
            <person name="Shin J.-H."/>
        </authorList>
    </citation>
    <scope>NUCLEOTIDE SEQUENCE [LARGE SCALE GENOMIC DNA]</scope>
    <source>
        <strain evidence="2 4">KACC11450</strain>
    </source>
</reference>
<reference evidence="1 3" key="1">
    <citation type="submission" date="2018-06" db="EMBL/GenBank/DDBJ databases">
        <title>Genomic Encyclopedia of Type Strains, Phase III (KMG-III): the genomes of soil and plant-associated and newly described type strains.</title>
        <authorList>
            <person name="Whitman W."/>
        </authorList>
    </citation>
    <scope>NUCLEOTIDE SEQUENCE [LARGE SCALE GENOMIC DNA]</scope>
    <source>
        <strain evidence="1 3">CECT 7022</strain>
    </source>
</reference>
<gene>
    <name evidence="1" type="ORF">DFQ00_102437</name>
    <name evidence="2" type="ORF">HUB98_06370</name>
</gene>